<feature type="compositionally biased region" description="Basic and acidic residues" evidence="1">
    <location>
        <begin position="67"/>
        <end position="77"/>
    </location>
</feature>
<dbReference type="Pfam" id="PF07727">
    <property type="entry name" value="RVT_2"/>
    <property type="match status" value="1"/>
</dbReference>
<dbReference type="EMBL" id="SZYD01000015">
    <property type="protein sequence ID" value="KAD3642279.1"/>
    <property type="molecule type" value="Genomic_DNA"/>
</dbReference>
<reference evidence="3 4" key="1">
    <citation type="submission" date="2019-05" db="EMBL/GenBank/DDBJ databases">
        <title>Mikania micrantha, genome provides insights into the molecular mechanism of rapid growth.</title>
        <authorList>
            <person name="Liu B."/>
        </authorList>
    </citation>
    <scope>NUCLEOTIDE SEQUENCE [LARGE SCALE GENOMIC DNA]</scope>
    <source>
        <strain evidence="3">NLD-2019</strain>
        <tissue evidence="3">Leaf</tissue>
    </source>
</reference>
<evidence type="ECO:0000259" key="2">
    <source>
        <dbReference type="Pfam" id="PF07727"/>
    </source>
</evidence>
<dbReference type="CDD" id="cd09272">
    <property type="entry name" value="RNase_HI_RT_Ty1"/>
    <property type="match status" value="1"/>
</dbReference>
<dbReference type="PANTHER" id="PTHR11439:SF515">
    <property type="entry name" value="GAG-POL POLYPROTEIN"/>
    <property type="match status" value="1"/>
</dbReference>
<sequence>MSPSEDNAADDQEKQTVSSQNSNSEDSPRVQEEDNWDGSSSKSCTPRSRVKCRGPVQPGSPNVFNPEDPREAGDQTYDHTPIQGWKHLDEIYDLLLAEEEPTSFRLAKGKREWDQAMASEMASIEKNKTWVLTELPSEHRPIGLKWIFKVKKNAQGDVIRHKARLVAKGYIQEHGIDYDEVFAPVARMETIRLILALAAQKGWAVHHLDVKTAFLHGDLKEDVFVSQPEGFIKTGREHMVYKLSKALYGLKQAPRAWNLKLNGVLKEYGFRRCKLEQAVYIRHSHKEPLIVGIYVDDLIVTGRCIEDIKLFKRQMENKFEMSDLGMLSYYLGLEVKHEVDATEYRDMSKGLCGEDLETNWDVSMYMHSPRETHLQAVKHMLRYIKGTTNWGINYKRRGNECLIGFSDSSFSVDQDDGKGTTGTVFYYNGGPITWNSQKQPTVALSSCEAEFMAATSAACQVVWLRGLLAEITGKQEEPVLIRVDNKSAISLMKNPVFHGRSKHINTRYHYIRECVELEQIKVEHVSGDQQRADILTKPLPKLRFAEMRQLLGMEQIEESAT</sequence>
<feature type="compositionally biased region" description="Polar residues" evidence="1">
    <location>
        <begin position="37"/>
        <end position="46"/>
    </location>
</feature>
<evidence type="ECO:0000313" key="4">
    <source>
        <dbReference type="Proteomes" id="UP000326396"/>
    </source>
</evidence>
<dbReference type="InterPro" id="IPR043502">
    <property type="entry name" value="DNA/RNA_pol_sf"/>
</dbReference>
<feature type="domain" description="Reverse transcriptase Ty1/copia-type" evidence="2">
    <location>
        <begin position="127"/>
        <end position="340"/>
    </location>
</feature>
<organism evidence="3 4">
    <name type="scientific">Mikania micrantha</name>
    <name type="common">bitter vine</name>
    <dbReference type="NCBI Taxonomy" id="192012"/>
    <lineage>
        <taxon>Eukaryota</taxon>
        <taxon>Viridiplantae</taxon>
        <taxon>Streptophyta</taxon>
        <taxon>Embryophyta</taxon>
        <taxon>Tracheophyta</taxon>
        <taxon>Spermatophyta</taxon>
        <taxon>Magnoliopsida</taxon>
        <taxon>eudicotyledons</taxon>
        <taxon>Gunneridae</taxon>
        <taxon>Pentapetalae</taxon>
        <taxon>asterids</taxon>
        <taxon>campanulids</taxon>
        <taxon>Asterales</taxon>
        <taxon>Asteraceae</taxon>
        <taxon>Asteroideae</taxon>
        <taxon>Heliantheae alliance</taxon>
        <taxon>Eupatorieae</taxon>
        <taxon>Mikania</taxon>
    </lineage>
</organism>
<feature type="compositionally biased region" description="Polar residues" evidence="1">
    <location>
        <begin position="15"/>
        <end position="25"/>
    </location>
</feature>
<accession>A0A5N6MQH4</accession>
<feature type="region of interest" description="Disordered" evidence="1">
    <location>
        <begin position="1"/>
        <end position="80"/>
    </location>
</feature>
<evidence type="ECO:0000313" key="3">
    <source>
        <dbReference type="EMBL" id="KAD3642279.1"/>
    </source>
</evidence>
<keyword evidence="4" id="KW-1185">Reference proteome</keyword>
<proteinExistence type="predicted"/>
<gene>
    <name evidence="3" type="ORF">E3N88_31503</name>
</gene>
<dbReference type="InterPro" id="IPR013103">
    <property type="entry name" value="RVT_2"/>
</dbReference>
<dbReference type="SUPFAM" id="SSF56672">
    <property type="entry name" value="DNA/RNA polymerases"/>
    <property type="match status" value="1"/>
</dbReference>
<comment type="caution">
    <text evidence="3">The sequence shown here is derived from an EMBL/GenBank/DDBJ whole genome shotgun (WGS) entry which is preliminary data.</text>
</comment>
<evidence type="ECO:0000256" key="1">
    <source>
        <dbReference type="SAM" id="MobiDB-lite"/>
    </source>
</evidence>
<dbReference type="OrthoDB" id="543212at2759"/>
<dbReference type="AlphaFoldDB" id="A0A5N6MQH4"/>
<dbReference type="Proteomes" id="UP000326396">
    <property type="component" value="Linkage Group LG5"/>
</dbReference>
<dbReference type="PANTHER" id="PTHR11439">
    <property type="entry name" value="GAG-POL-RELATED RETROTRANSPOSON"/>
    <property type="match status" value="1"/>
</dbReference>
<protein>
    <recommendedName>
        <fullName evidence="2">Reverse transcriptase Ty1/copia-type domain-containing protein</fullName>
    </recommendedName>
</protein>
<name>A0A5N6MQH4_9ASTR</name>